<dbReference type="AlphaFoldDB" id="A1C5N5"/>
<dbReference type="VEuPathDB" id="FungiDB:ACLA_004170"/>
<dbReference type="EMBL" id="DS027004">
    <property type="protein sequence ID" value="EAW15003.1"/>
    <property type="molecule type" value="Genomic_DNA"/>
</dbReference>
<sequence>MAGDSESSFYLYGVGEKPEALTLGSLVLEKYWQPLIARHYTHGMLSPEDLQSHAYVSHLNDVTLHGKSHHAPSVSISGVNIVDLKLTREKNIERMVTAKKGVRMILKDPEAFLTNSVLTNSTAQQKLKLWLSASRSDYIMRAKFARRPKIWLLTGLYMLEGTRSMSSRSQSVEVSTEVSGALVGALSSVPVGGSIGVGNGKEWQVGSESVEQHVWAVQYHLLDAHFIKLGKEGLEGLSQPLSMGLHRDILSINTLRGGGRDGVELELKSLKAAREKPNEFEVDGHESDSTEEYEKRLEEAIAIFEKAPKHFLS</sequence>
<dbReference type="RefSeq" id="XP_001276429.1">
    <property type="nucleotide sequence ID" value="XM_001276428.1"/>
</dbReference>
<protein>
    <submittedName>
        <fullName evidence="1">Uncharacterized protein</fullName>
    </submittedName>
</protein>
<dbReference type="OMA" id="YWEPLVA"/>
<dbReference type="eggNOG" id="ENOG502SZ1T">
    <property type="taxonomic scope" value="Eukaryota"/>
</dbReference>
<organism evidence="1 2">
    <name type="scientific">Aspergillus clavatus (strain ATCC 1007 / CBS 513.65 / DSM 816 / NCTC 3887 / NRRL 1 / QM 1276 / 107)</name>
    <dbReference type="NCBI Taxonomy" id="344612"/>
    <lineage>
        <taxon>Eukaryota</taxon>
        <taxon>Fungi</taxon>
        <taxon>Dikarya</taxon>
        <taxon>Ascomycota</taxon>
        <taxon>Pezizomycotina</taxon>
        <taxon>Eurotiomycetes</taxon>
        <taxon>Eurotiomycetidae</taxon>
        <taxon>Eurotiales</taxon>
        <taxon>Aspergillaceae</taxon>
        <taxon>Aspergillus</taxon>
        <taxon>Aspergillus subgen. Fumigati</taxon>
    </lineage>
</organism>
<dbReference type="Proteomes" id="UP000006701">
    <property type="component" value="Unassembled WGS sequence"/>
</dbReference>
<evidence type="ECO:0000313" key="2">
    <source>
        <dbReference type="Proteomes" id="UP000006701"/>
    </source>
</evidence>
<gene>
    <name evidence="1" type="ORF">ACLA_004170</name>
</gene>
<proteinExistence type="predicted"/>
<dbReference type="OrthoDB" id="4670414at2759"/>
<accession>A1C5N5</accession>
<evidence type="ECO:0000313" key="1">
    <source>
        <dbReference type="EMBL" id="EAW15003.1"/>
    </source>
</evidence>
<dbReference type="KEGG" id="act:ACLA_004170"/>
<dbReference type="HOGENOM" id="CLU_894557_0_0_1"/>
<keyword evidence="2" id="KW-1185">Reference proteome</keyword>
<dbReference type="STRING" id="344612.A1C5N5"/>
<dbReference type="GeneID" id="4708356"/>
<reference evidence="1 2" key="1">
    <citation type="journal article" date="2008" name="PLoS Genet.">
        <title>Genomic islands in the pathogenic filamentous fungus Aspergillus fumigatus.</title>
        <authorList>
            <person name="Fedorova N.D."/>
            <person name="Khaldi N."/>
            <person name="Joardar V.S."/>
            <person name="Maiti R."/>
            <person name="Amedeo P."/>
            <person name="Anderson M.J."/>
            <person name="Crabtree J."/>
            <person name="Silva J.C."/>
            <person name="Badger J.H."/>
            <person name="Albarraq A."/>
            <person name="Angiuoli S."/>
            <person name="Bussey H."/>
            <person name="Bowyer P."/>
            <person name="Cotty P.J."/>
            <person name="Dyer P.S."/>
            <person name="Egan A."/>
            <person name="Galens K."/>
            <person name="Fraser-Liggett C.M."/>
            <person name="Haas B.J."/>
            <person name="Inman J.M."/>
            <person name="Kent R."/>
            <person name="Lemieux S."/>
            <person name="Malavazi I."/>
            <person name="Orvis J."/>
            <person name="Roemer T."/>
            <person name="Ronning C.M."/>
            <person name="Sundaram J.P."/>
            <person name="Sutton G."/>
            <person name="Turner G."/>
            <person name="Venter J.C."/>
            <person name="White O.R."/>
            <person name="Whitty B.R."/>
            <person name="Youngman P."/>
            <person name="Wolfe K.H."/>
            <person name="Goldman G.H."/>
            <person name="Wortman J.R."/>
            <person name="Jiang B."/>
            <person name="Denning D.W."/>
            <person name="Nierman W.C."/>
        </authorList>
    </citation>
    <scope>NUCLEOTIDE SEQUENCE [LARGE SCALE GENOMIC DNA]</scope>
    <source>
        <strain evidence="2">ATCC 1007 / CBS 513.65 / DSM 816 / NCTC 3887 / NRRL 1</strain>
    </source>
</reference>
<name>A1C5N5_ASPCL</name>